<protein>
    <submittedName>
        <fullName evidence="2">Uncharacterized protein</fullName>
    </submittedName>
</protein>
<name>A0A7W3N0S6_9ACTN</name>
<dbReference type="AlphaFoldDB" id="A0A7W3N0S6"/>
<proteinExistence type="predicted"/>
<organism evidence="2 3">
    <name type="scientific">Thermomonospora cellulosilytica</name>
    <dbReference type="NCBI Taxonomy" id="1411118"/>
    <lineage>
        <taxon>Bacteria</taxon>
        <taxon>Bacillati</taxon>
        <taxon>Actinomycetota</taxon>
        <taxon>Actinomycetes</taxon>
        <taxon>Streptosporangiales</taxon>
        <taxon>Thermomonosporaceae</taxon>
        <taxon>Thermomonospora</taxon>
    </lineage>
</organism>
<dbReference type="EMBL" id="JACJII010000001">
    <property type="protein sequence ID" value="MBA9005438.1"/>
    <property type="molecule type" value="Genomic_DNA"/>
</dbReference>
<comment type="caution">
    <text evidence="2">The sequence shown here is derived from an EMBL/GenBank/DDBJ whole genome shotgun (WGS) entry which is preliminary data.</text>
</comment>
<dbReference type="Proteomes" id="UP000539313">
    <property type="component" value="Unassembled WGS sequence"/>
</dbReference>
<dbReference type="RefSeq" id="WP_182706633.1">
    <property type="nucleotide sequence ID" value="NZ_JACJII010000001.1"/>
</dbReference>
<sequence length="254" mass="27336">MEECGQINPPPGPRTGADPADGRPRAAVDRSYDRLVTPLQRHALALAEALGFGDEPIGFGGDPWTVVRGQARLQIWPHSGGRWSYTRQRQTGGEAPYDSGERRALALARPILRAAGLDSAPARFEGGQVVVEPRIEGHPTWGWETRVQLDGHGVHTAAGWLGPARGGAERPLLDAGQAFIRLRQEAARTPSSGRLCPAAYGSATPPCVMRNPSPLVTGARFAYALDWADGHHPRLVPAWLFTRQGTDEPVAFPA</sequence>
<accession>A0A7W3N0S6</accession>
<gene>
    <name evidence="2" type="ORF">HNR21_004320</name>
</gene>
<feature type="region of interest" description="Disordered" evidence="1">
    <location>
        <begin position="1"/>
        <end position="26"/>
    </location>
</feature>
<reference evidence="2 3" key="1">
    <citation type="submission" date="2020-08" db="EMBL/GenBank/DDBJ databases">
        <title>Sequencing the genomes of 1000 actinobacteria strains.</title>
        <authorList>
            <person name="Klenk H.-P."/>
        </authorList>
    </citation>
    <scope>NUCLEOTIDE SEQUENCE [LARGE SCALE GENOMIC DNA]</scope>
    <source>
        <strain evidence="2 3">DSM 45823</strain>
    </source>
</reference>
<evidence type="ECO:0000256" key="1">
    <source>
        <dbReference type="SAM" id="MobiDB-lite"/>
    </source>
</evidence>
<keyword evidence="3" id="KW-1185">Reference proteome</keyword>
<evidence type="ECO:0000313" key="3">
    <source>
        <dbReference type="Proteomes" id="UP000539313"/>
    </source>
</evidence>
<evidence type="ECO:0000313" key="2">
    <source>
        <dbReference type="EMBL" id="MBA9005438.1"/>
    </source>
</evidence>